<dbReference type="PANTHER" id="PTHR34272">
    <property type="entry name" value="EXPRESSED PROTEIN"/>
    <property type="match status" value="1"/>
</dbReference>
<dbReference type="AlphaFoldDB" id="A0AAW1H1X3"/>
<dbReference type="PANTHER" id="PTHR34272:SF1">
    <property type="entry name" value="EXPRESSED PROTEIN"/>
    <property type="match status" value="1"/>
</dbReference>
<organism evidence="3 4">
    <name type="scientific">Saponaria officinalis</name>
    <name type="common">Common soapwort</name>
    <name type="synonym">Lychnis saponaria</name>
    <dbReference type="NCBI Taxonomy" id="3572"/>
    <lineage>
        <taxon>Eukaryota</taxon>
        <taxon>Viridiplantae</taxon>
        <taxon>Streptophyta</taxon>
        <taxon>Embryophyta</taxon>
        <taxon>Tracheophyta</taxon>
        <taxon>Spermatophyta</taxon>
        <taxon>Magnoliopsida</taxon>
        <taxon>eudicotyledons</taxon>
        <taxon>Gunneridae</taxon>
        <taxon>Pentapetalae</taxon>
        <taxon>Caryophyllales</taxon>
        <taxon>Caryophyllaceae</taxon>
        <taxon>Caryophylleae</taxon>
        <taxon>Saponaria</taxon>
    </lineage>
</organism>
<evidence type="ECO:0000313" key="4">
    <source>
        <dbReference type="Proteomes" id="UP001443914"/>
    </source>
</evidence>
<comment type="caution">
    <text evidence="3">The sequence shown here is derived from an EMBL/GenBank/DDBJ whole genome shotgun (WGS) entry which is preliminary data.</text>
</comment>
<sequence>MDEEKKENEIIRKRKSSQEQFDEIIQNPSKILNTTTTLPGFDDDIDLNLSLASSSSTTLNDPTPPPIQPPHEPPPALDDNDNNTQRLMLAGGSSSSRRSRRASISESGVGRVRPPYRWATDREAVVHSLDYLVSQGITRITGEVKCKKCDGSYEMEYDLTTKYGELVTFIVNEGVMQHRAPAKWVKPSLPNCQLCGEDNSCKPVIAPEYLNINWLFLLLGQLLGCCTLEQLKYFCKHTHNHRTGAKDRVLFLTYYTLCKQLEPNCPFHF</sequence>
<feature type="region of interest" description="Disordered" evidence="1">
    <location>
        <begin position="1"/>
        <end position="22"/>
    </location>
</feature>
<name>A0AAW1H1X3_SAPOF</name>
<evidence type="ECO:0000256" key="1">
    <source>
        <dbReference type="SAM" id="MobiDB-lite"/>
    </source>
</evidence>
<proteinExistence type="predicted"/>
<keyword evidence="4" id="KW-1185">Reference proteome</keyword>
<feature type="compositionally biased region" description="Basic and acidic residues" evidence="1">
    <location>
        <begin position="1"/>
        <end position="11"/>
    </location>
</feature>
<dbReference type="EMBL" id="JBDFQZ010000014">
    <property type="protein sequence ID" value="KAK9667404.1"/>
    <property type="molecule type" value="Genomic_DNA"/>
</dbReference>
<gene>
    <name evidence="3" type="ORF">RND81_14G253900</name>
</gene>
<dbReference type="Proteomes" id="UP001443914">
    <property type="component" value="Unassembled WGS sequence"/>
</dbReference>
<evidence type="ECO:0000259" key="2">
    <source>
        <dbReference type="Pfam" id="PF23324"/>
    </source>
</evidence>
<accession>A0AAW1H1X3</accession>
<dbReference type="InterPro" id="IPR055513">
    <property type="entry name" value="DUF7086"/>
</dbReference>
<feature type="domain" description="DUF7086" evidence="2">
    <location>
        <begin position="129"/>
        <end position="261"/>
    </location>
</feature>
<reference evidence="3" key="1">
    <citation type="submission" date="2024-03" db="EMBL/GenBank/DDBJ databases">
        <title>WGS assembly of Saponaria officinalis var. Norfolk2.</title>
        <authorList>
            <person name="Jenkins J."/>
            <person name="Shu S."/>
            <person name="Grimwood J."/>
            <person name="Barry K."/>
            <person name="Goodstein D."/>
            <person name="Schmutz J."/>
            <person name="Leebens-Mack J."/>
            <person name="Osbourn A."/>
        </authorList>
    </citation>
    <scope>NUCLEOTIDE SEQUENCE [LARGE SCALE GENOMIC DNA]</scope>
    <source>
        <strain evidence="3">JIC</strain>
    </source>
</reference>
<evidence type="ECO:0000313" key="3">
    <source>
        <dbReference type="EMBL" id="KAK9667404.1"/>
    </source>
</evidence>
<protein>
    <recommendedName>
        <fullName evidence="2">DUF7086 domain-containing protein</fullName>
    </recommendedName>
</protein>
<dbReference type="Pfam" id="PF23324">
    <property type="entry name" value="DUF7086"/>
    <property type="match status" value="1"/>
</dbReference>
<feature type="region of interest" description="Disordered" evidence="1">
    <location>
        <begin position="53"/>
        <end position="112"/>
    </location>
</feature>
<feature type="compositionally biased region" description="Pro residues" evidence="1">
    <location>
        <begin position="62"/>
        <end position="76"/>
    </location>
</feature>